<feature type="transmembrane region" description="Helical" evidence="1">
    <location>
        <begin position="12"/>
        <end position="29"/>
    </location>
</feature>
<comment type="caution">
    <text evidence="2">The sequence shown here is derived from an EMBL/GenBank/DDBJ whole genome shotgun (WGS) entry which is preliminary data.</text>
</comment>
<feature type="transmembrane region" description="Helical" evidence="1">
    <location>
        <begin position="41"/>
        <end position="58"/>
    </location>
</feature>
<feature type="transmembrane region" description="Helical" evidence="1">
    <location>
        <begin position="129"/>
        <end position="149"/>
    </location>
</feature>
<feature type="transmembrane region" description="Helical" evidence="1">
    <location>
        <begin position="98"/>
        <end position="117"/>
    </location>
</feature>
<gene>
    <name evidence="2" type="ORF">GCM10009019_04920</name>
</gene>
<keyword evidence="3" id="KW-1185">Reference proteome</keyword>
<name>A0AAV3SYG8_9EURY</name>
<dbReference type="AlphaFoldDB" id="A0AAV3SYG8"/>
<organism evidence="2 3">
    <name type="scientific">Salarchaeum japonicum</name>
    <dbReference type="NCBI Taxonomy" id="555573"/>
    <lineage>
        <taxon>Archaea</taxon>
        <taxon>Methanobacteriati</taxon>
        <taxon>Methanobacteriota</taxon>
        <taxon>Stenosarchaea group</taxon>
        <taxon>Halobacteria</taxon>
        <taxon>Halobacteriales</taxon>
        <taxon>Halobacteriaceae</taxon>
    </lineage>
</organism>
<evidence type="ECO:0000313" key="2">
    <source>
        <dbReference type="EMBL" id="GAA0645704.1"/>
    </source>
</evidence>
<dbReference type="GeneID" id="68572391"/>
<keyword evidence="1" id="KW-0812">Transmembrane</keyword>
<proteinExistence type="predicted"/>
<dbReference type="PANTHER" id="PTHR40700">
    <property type="entry name" value="HYPOTHETICAL MEMBRANE PROTEIN, CONSERVED, DUF63 FAMILY"/>
    <property type="match status" value="1"/>
</dbReference>
<dbReference type="EMBL" id="BAAADU010000002">
    <property type="protein sequence ID" value="GAA0645704.1"/>
    <property type="molecule type" value="Genomic_DNA"/>
</dbReference>
<reference evidence="2 3" key="1">
    <citation type="journal article" date="2019" name="Int. J. Syst. Evol. Microbiol.">
        <title>The Global Catalogue of Microorganisms (GCM) 10K type strain sequencing project: providing services to taxonomists for standard genome sequencing and annotation.</title>
        <authorList>
            <consortium name="The Broad Institute Genomics Platform"/>
            <consortium name="The Broad Institute Genome Sequencing Center for Infectious Disease"/>
            <person name="Wu L."/>
            <person name="Ma J."/>
        </authorList>
    </citation>
    <scope>NUCLEOTIDE SEQUENCE [LARGE SCALE GENOMIC DNA]</scope>
    <source>
        <strain evidence="2 3">JCM 16327</strain>
    </source>
</reference>
<feature type="transmembrane region" description="Helical" evidence="1">
    <location>
        <begin position="213"/>
        <end position="232"/>
    </location>
</feature>
<dbReference type="Proteomes" id="UP001500194">
    <property type="component" value="Unassembled WGS sequence"/>
</dbReference>
<feature type="transmembrane region" description="Helical" evidence="1">
    <location>
        <begin position="161"/>
        <end position="182"/>
    </location>
</feature>
<dbReference type="PANTHER" id="PTHR40700:SF1">
    <property type="entry name" value="DUF63 DOMAIN-CONTAINING PROTEIN"/>
    <property type="match status" value="1"/>
</dbReference>
<feature type="transmembrane region" description="Helical" evidence="1">
    <location>
        <begin position="70"/>
        <end position="91"/>
    </location>
</feature>
<feature type="transmembrane region" description="Helical" evidence="1">
    <location>
        <begin position="244"/>
        <end position="266"/>
    </location>
</feature>
<keyword evidence="1" id="KW-0472">Membrane</keyword>
<protein>
    <submittedName>
        <fullName evidence="2">DUF63 family protein</fullName>
    </submittedName>
</protein>
<dbReference type="Pfam" id="PF01889">
    <property type="entry name" value="DUF63"/>
    <property type="match status" value="1"/>
</dbReference>
<dbReference type="InterPro" id="IPR002749">
    <property type="entry name" value="DUF63"/>
</dbReference>
<dbReference type="RefSeq" id="WP_227261795.1">
    <property type="nucleotide sequence ID" value="NZ_BAAADU010000002.1"/>
</dbReference>
<accession>A0AAV3SYG8</accession>
<evidence type="ECO:0000313" key="3">
    <source>
        <dbReference type="Proteomes" id="UP001500194"/>
    </source>
</evidence>
<keyword evidence="1" id="KW-1133">Transmembrane helix</keyword>
<sequence>MVLPAGVEVPPLPHLLAVLVGVAVVAYGLRAARVRVTPRSIVALAPWMAVGSTLYVTYQLDVLPEPVAPFASSPIVYASTFVLAGLCWLGASRTDAPLRVLAGTGFLALAAPVGVALQYGSNHGGLTLTWPLAGLTVGVVAAAVVWTVLRRVRPNAARVTWPAGALVVLGHALDGATTAVGVDVLGFGERTPLSRLIMEFAASLPTADALGSGWLFVLVKLALAAAITVLLAEYVREEEAEGSLLLGLVAAVGLGPGMHNFLLFVVTAP</sequence>
<evidence type="ECO:0000256" key="1">
    <source>
        <dbReference type="SAM" id="Phobius"/>
    </source>
</evidence>